<gene>
    <name evidence="4" type="primary">toxA_2</name>
    <name evidence="4" type="ORF">CLPUN_17330</name>
</gene>
<evidence type="ECO:0000313" key="5">
    <source>
        <dbReference type="Proteomes" id="UP000190890"/>
    </source>
</evidence>
<evidence type="ECO:0000256" key="3">
    <source>
        <dbReference type="SAM" id="SignalP"/>
    </source>
</evidence>
<dbReference type="InterPro" id="IPR018337">
    <property type="entry name" value="Cell_wall/Cho-bd_repeat"/>
</dbReference>
<dbReference type="RefSeq" id="WP_077846903.1">
    <property type="nucleotide sequence ID" value="NZ_LZZM01000113.1"/>
</dbReference>
<feature type="repeat" description="Cell wall-binding" evidence="2">
    <location>
        <begin position="564"/>
        <end position="583"/>
    </location>
</feature>
<name>A0A1S8TMU9_9CLOT</name>
<evidence type="ECO:0000313" key="4">
    <source>
        <dbReference type="EMBL" id="OOM79006.1"/>
    </source>
</evidence>
<sequence length="708" mass="77810">MIRRINKVVALVLIATSICTVAPISASFIKIANASVNDELAINADKQVNNVKLAGAADIIAAIPDGNVLITMAEASANDSLEQGMGNIFAAQGATSKVNEACGTLSYALSDDSVNTISTSVLSQLKEPITNAVAAQMAAKLNMSTEIVKGIIASTVEQKLSDALPSAIKSRFENIPVYQYTGKNASGTIMAQAFVVKGLVGSIVNSVGQSATGKGGSYCVNTYNAYVRNAKYNSLAPIPALAFTPTTGTSLYKKAIDLSNGAKVIGDGMSINVIDSSNNKVYVINNPVYNMLKMQQGEASTVNKELNVIDFSGVTDLKGTLSNKLDVNGTSFSILSLALTKDNSTISNKNYQYNMVVGAYEKTLLEKQIEDLNLPVTTTAAVTNMIKNDSYLMVPNIKENIGEIVDGAIEKSGINKIVTGITDSIDDLSDSIDDLSDSLNDKSDDVDDAWDKVFDRFDNEKGWGKRDGYKYYYDKDGVSLKGVQKINGKTYYFNRIDGAMETGWQIVDGKRCYFDKKKGYQVYNQWIEDNGDKYYVGEDGTVKKMEWVNVGGKTYYVKADGKMAKDWLKIEDYWYYFNEDGAMATSTWKIYKDKWHYLKDNGQSAVDWLQLGDKWYYFKDPSAELQTGWFRADGSWYYTNSDGSMKTGWAEASDGWCYLDDATGKMKKNEWVTVDGNTYYFNVNGIMVTGSRYINGKKYVFNSDGTLS</sequence>
<protein>
    <submittedName>
        <fullName evidence="4">Toxin A</fullName>
    </submittedName>
</protein>
<keyword evidence="1" id="KW-0677">Repeat</keyword>
<proteinExistence type="predicted"/>
<feature type="repeat" description="Cell wall-binding" evidence="2">
    <location>
        <begin position="626"/>
        <end position="645"/>
    </location>
</feature>
<dbReference type="OrthoDB" id="177750at2"/>
<dbReference type="Pfam" id="PF19127">
    <property type="entry name" value="Choline_bind_3"/>
    <property type="match status" value="3"/>
</dbReference>
<comment type="caution">
    <text evidence="4">The sequence shown here is derived from an EMBL/GenBank/DDBJ whole genome shotgun (WGS) entry which is preliminary data.</text>
</comment>
<dbReference type="AlphaFoldDB" id="A0A1S8TMU9"/>
<evidence type="ECO:0000256" key="1">
    <source>
        <dbReference type="ARBA" id="ARBA00022737"/>
    </source>
</evidence>
<dbReference type="Pfam" id="PF01473">
    <property type="entry name" value="Choline_bind_1"/>
    <property type="match status" value="2"/>
</dbReference>
<organism evidence="4 5">
    <name type="scientific">Clostridium puniceum</name>
    <dbReference type="NCBI Taxonomy" id="29367"/>
    <lineage>
        <taxon>Bacteria</taxon>
        <taxon>Bacillati</taxon>
        <taxon>Bacillota</taxon>
        <taxon>Clostridia</taxon>
        <taxon>Eubacteriales</taxon>
        <taxon>Clostridiaceae</taxon>
        <taxon>Clostridium</taxon>
    </lineage>
</organism>
<dbReference type="SUPFAM" id="SSF69360">
    <property type="entry name" value="Cell wall binding repeat"/>
    <property type="match status" value="2"/>
</dbReference>
<dbReference type="Proteomes" id="UP000190890">
    <property type="component" value="Unassembled WGS sequence"/>
</dbReference>
<accession>A0A1S8TMU9</accession>
<reference evidence="4 5" key="1">
    <citation type="submission" date="2016-05" db="EMBL/GenBank/DDBJ databases">
        <title>Microbial solvent formation.</title>
        <authorList>
            <person name="Poehlein A."/>
            <person name="Montoya Solano J.D."/>
            <person name="Flitsch S."/>
            <person name="Krabben P."/>
            <person name="Duerre P."/>
            <person name="Daniel R."/>
        </authorList>
    </citation>
    <scope>NUCLEOTIDE SEQUENCE [LARGE SCALE GENOMIC DNA]</scope>
    <source>
        <strain evidence="4 5">DSM 2619</strain>
    </source>
</reference>
<evidence type="ECO:0000256" key="2">
    <source>
        <dbReference type="PROSITE-ProRule" id="PRU00591"/>
    </source>
</evidence>
<feature type="repeat" description="Cell wall-binding" evidence="2">
    <location>
        <begin position="668"/>
        <end position="687"/>
    </location>
</feature>
<dbReference type="EMBL" id="LZZM01000113">
    <property type="protein sequence ID" value="OOM79006.1"/>
    <property type="molecule type" value="Genomic_DNA"/>
</dbReference>
<feature type="signal peptide" evidence="3">
    <location>
        <begin position="1"/>
        <end position="22"/>
    </location>
</feature>
<dbReference type="Gene3D" id="2.10.270.10">
    <property type="entry name" value="Cholin Binding"/>
    <property type="match status" value="3"/>
</dbReference>
<keyword evidence="3" id="KW-0732">Signal</keyword>
<dbReference type="PROSITE" id="PS51170">
    <property type="entry name" value="CW"/>
    <property type="match status" value="3"/>
</dbReference>
<dbReference type="STRING" id="29367.CLPUN_17330"/>
<keyword evidence="5" id="KW-1185">Reference proteome</keyword>
<feature type="chain" id="PRO_5038902107" evidence="3">
    <location>
        <begin position="23"/>
        <end position="708"/>
    </location>
</feature>